<evidence type="ECO:0000259" key="3">
    <source>
        <dbReference type="PROSITE" id="PS00624"/>
    </source>
</evidence>
<sequence length="618" mass="69015">MEPENMNVSHPPSNQLRSTLACAFQLYQYILDGSKMVWPFSPRYPEKTVADVDGKTFDYIIVGGGTAACALAARLSEDPSVTVLVLSRGKIKDNWLSSSPLLSQGPQKDGPQVSVLYSEPDERWDGAQVHIYTSRALGGASRINGLMLTRGTPGLYDSWAACGNDKWSFKECEPYSARWRMRPLLLKHQKSLFTVEDYLTKTANDLGIPVGGDLNDPSGPAIGLFDVDLMIDEQGRRVSSHLAYLPKPIVIQRQGHLTICGGAVATRLEVNQDGSEVTGVYFVDGESRRRPRQSFVKARREVIVCCGALFSPRVLMLSGIGPKPQLEKHNIPVIRDMPGVGANLKDHVSFGIAFEVLPSDSWTYLLRPLVAIWSFLVLVIFKTGYFASMTMQHCLFIRSGAIEDETMEVEHSDNQKNSTLDAHRQENIPDIEYILCGHSMDDEYVKQKGYYSLYATLLQPFSSGRIELASDDPLTNPKMYHPFVTDDRDWAVARKATRFAMHFIERFRTTGYPFETVWHRAPGVRAGTTQGSWRDATDAEIDKFVKERIRSTLHVTSTCRMAKEEEGGVVGQDLKVHGFRNLRVADASVFPRLPSAHTVAATYMVAERCADFVKSAWS</sequence>
<dbReference type="InterPro" id="IPR000172">
    <property type="entry name" value="GMC_OxRdtase_N"/>
</dbReference>
<dbReference type="STRING" id="100787.A0A0G4LB81"/>
<dbReference type="InterPro" id="IPR012132">
    <property type="entry name" value="GMC_OxRdtase"/>
</dbReference>
<dbReference type="AlphaFoldDB" id="A0A0G4LB81"/>
<feature type="domain" description="Glucose-methanol-choline oxidoreductase N-terminal" evidence="3">
    <location>
        <begin position="307"/>
        <end position="321"/>
    </location>
</feature>
<dbReference type="InterPro" id="IPR007867">
    <property type="entry name" value="GMC_OxRtase_C"/>
</dbReference>
<proteinExistence type="inferred from homology"/>
<dbReference type="SUPFAM" id="SSF51905">
    <property type="entry name" value="FAD/NAD(P)-binding domain"/>
    <property type="match status" value="1"/>
</dbReference>
<evidence type="ECO:0000256" key="1">
    <source>
        <dbReference type="ARBA" id="ARBA00010790"/>
    </source>
</evidence>
<evidence type="ECO:0000256" key="2">
    <source>
        <dbReference type="PIRSR" id="PIRSR000137-1"/>
    </source>
</evidence>
<dbReference type="Gene3D" id="3.50.50.60">
    <property type="entry name" value="FAD/NAD(P)-binding domain"/>
    <property type="match status" value="1"/>
</dbReference>
<dbReference type="PROSITE" id="PS00624">
    <property type="entry name" value="GMC_OXRED_2"/>
    <property type="match status" value="1"/>
</dbReference>
<organism evidence="4 6">
    <name type="scientific">Verticillium longisporum</name>
    <name type="common">Verticillium dahliae var. longisporum</name>
    <dbReference type="NCBI Taxonomy" id="100787"/>
    <lineage>
        <taxon>Eukaryota</taxon>
        <taxon>Fungi</taxon>
        <taxon>Dikarya</taxon>
        <taxon>Ascomycota</taxon>
        <taxon>Pezizomycotina</taxon>
        <taxon>Sordariomycetes</taxon>
        <taxon>Hypocreomycetidae</taxon>
        <taxon>Glomerellales</taxon>
        <taxon>Plectosphaerellaceae</taxon>
        <taxon>Verticillium</taxon>
    </lineage>
</organism>
<dbReference type="SUPFAM" id="SSF54373">
    <property type="entry name" value="FAD-linked reductases, C-terminal domain"/>
    <property type="match status" value="1"/>
</dbReference>
<evidence type="ECO:0000313" key="4">
    <source>
        <dbReference type="EMBL" id="CRK18970.1"/>
    </source>
</evidence>
<dbReference type="PIRSF" id="PIRSF000137">
    <property type="entry name" value="Alcohol_oxidase"/>
    <property type="match status" value="1"/>
</dbReference>
<evidence type="ECO:0000313" key="7">
    <source>
        <dbReference type="Proteomes" id="UP000045706"/>
    </source>
</evidence>
<keyword evidence="6" id="KW-1185">Reference proteome</keyword>
<dbReference type="EMBL" id="CVQI01013780">
    <property type="protein sequence ID" value="CRK22811.1"/>
    <property type="molecule type" value="Genomic_DNA"/>
</dbReference>
<dbReference type="Gene3D" id="3.30.560.10">
    <property type="entry name" value="Glucose Oxidase, domain 3"/>
    <property type="match status" value="1"/>
</dbReference>
<accession>A0A0G4LB81</accession>
<protein>
    <recommendedName>
        <fullName evidence="3">Glucose-methanol-choline oxidoreductase N-terminal domain-containing protein</fullName>
    </recommendedName>
</protein>
<feature type="active site" description="Proton donor" evidence="2">
    <location>
        <position position="554"/>
    </location>
</feature>
<dbReference type="GO" id="GO:0016614">
    <property type="term" value="F:oxidoreductase activity, acting on CH-OH group of donors"/>
    <property type="evidence" value="ECO:0007669"/>
    <property type="project" value="InterPro"/>
</dbReference>
<name>A0A0G4LB81_VERLO</name>
<feature type="active site" description="Proton acceptor" evidence="2">
    <location>
        <position position="597"/>
    </location>
</feature>
<reference evidence="6 7" key="1">
    <citation type="submission" date="2015-05" db="EMBL/GenBank/DDBJ databases">
        <authorList>
            <person name="Fogelqvist Johan"/>
        </authorList>
    </citation>
    <scope>NUCLEOTIDE SEQUENCE [LARGE SCALE GENOMIC DNA]</scope>
    <source>
        <strain evidence="4">VL1</strain>
        <strain evidence="5">VL2</strain>
    </source>
</reference>
<dbReference type="Pfam" id="PF00732">
    <property type="entry name" value="GMC_oxred_N"/>
    <property type="match status" value="1"/>
</dbReference>
<dbReference type="Proteomes" id="UP000045706">
    <property type="component" value="Unassembled WGS sequence"/>
</dbReference>
<dbReference type="Pfam" id="PF05199">
    <property type="entry name" value="GMC_oxred_C"/>
    <property type="match status" value="1"/>
</dbReference>
<evidence type="ECO:0000313" key="5">
    <source>
        <dbReference type="EMBL" id="CRK22811.1"/>
    </source>
</evidence>
<evidence type="ECO:0000313" key="6">
    <source>
        <dbReference type="Proteomes" id="UP000044602"/>
    </source>
</evidence>
<dbReference type="InterPro" id="IPR036188">
    <property type="entry name" value="FAD/NAD-bd_sf"/>
</dbReference>
<gene>
    <name evidence="4" type="ORF">BN1708_012466</name>
    <name evidence="5" type="ORF">BN1723_012782</name>
</gene>
<comment type="similarity">
    <text evidence="1">Belongs to the GMC oxidoreductase family.</text>
</comment>
<dbReference type="PANTHER" id="PTHR11552:SF219">
    <property type="entry name" value="GLUCOSE-METHANOL-CHOLINE OXIDOREDUCTASE N-TERMINAL DOMAIN-CONTAINING PROTEIN"/>
    <property type="match status" value="1"/>
</dbReference>
<dbReference type="GO" id="GO:0050660">
    <property type="term" value="F:flavin adenine dinucleotide binding"/>
    <property type="evidence" value="ECO:0007669"/>
    <property type="project" value="InterPro"/>
</dbReference>
<dbReference type="Proteomes" id="UP000044602">
    <property type="component" value="Unassembled WGS sequence"/>
</dbReference>
<dbReference type="PANTHER" id="PTHR11552">
    <property type="entry name" value="GLUCOSE-METHANOL-CHOLINE GMC OXIDOREDUCTASE"/>
    <property type="match status" value="1"/>
</dbReference>
<dbReference type="EMBL" id="CVQH01010113">
    <property type="protein sequence ID" value="CRK18970.1"/>
    <property type="molecule type" value="Genomic_DNA"/>
</dbReference>